<dbReference type="HOGENOM" id="CLU_561984_0_0_1"/>
<dbReference type="InParanoid" id="A0BRK6"/>
<dbReference type="OMA" id="PQVEVHY"/>
<keyword evidence="3" id="KW-1185">Reference proteome</keyword>
<reference evidence="2 3" key="1">
    <citation type="journal article" date="2006" name="Nature">
        <title>Global trends of whole-genome duplications revealed by the ciliate Paramecium tetraurelia.</title>
        <authorList>
            <consortium name="Genoscope"/>
            <person name="Aury J.-M."/>
            <person name="Jaillon O."/>
            <person name="Duret L."/>
            <person name="Noel B."/>
            <person name="Jubin C."/>
            <person name="Porcel B.M."/>
            <person name="Segurens B."/>
            <person name="Daubin V."/>
            <person name="Anthouard V."/>
            <person name="Aiach N."/>
            <person name="Arnaiz O."/>
            <person name="Billaut A."/>
            <person name="Beisson J."/>
            <person name="Blanc I."/>
            <person name="Bouhouche K."/>
            <person name="Camara F."/>
            <person name="Duharcourt S."/>
            <person name="Guigo R."/>
            <person name="Gogendeau D."/>
            <person name="Katinka M."/>
            <person name="Keller A.-M."/>
            <person name="Kissmehl R."/>
            <person name="Klotz C."/>
            <person name="Koll F."/>
            <person name="Le Moue A."/>
            <person name="Lepere C."/>
            <person name="Malinsky S."/>
            <person name="Nowacki M."/>
            <person name="Nowak J.K."/>
            <person name="Plattner H."/>
            <person name="Poulain J."/>
            <person name="Ruiz F."/>
            <person name="Serrano V."/>
            <person name="Zagulski M."/>
            <person name="Dessen P."/>
            <person name="Betermier M."/>
            <person name="Weissenbach J."/>
            <person name="Scarpelli C."/>
            <person name="Schachter V."/>
            <person name="Sperling L."/>
            <person name="Meyer E."/>
            <person name="Cohen J."/>
            <person name="Wincker P."/>
        </authorList>
    </citation>
    <scope>NUCLEOTIDE SEQUENCE [LARGE SCALE GENOMIC DNA]</scope>
    <source>
        <strain evidence="2 3">Stock d4-2</strain>
    </source>
</reference>
<evidence type="ECO:0000256" key="1">
    <source>
        <dbReference type="SAM" id="MobiDB-lite"/>
    </source>
</evidence>
<dbReference type="EMBL" id="CT868012">
    <property type="protein sequence ID" value="CAK61173.1"/>
    <property type="molecule type" value="Genomic_DNA"/>
</dbReference>
<dbReference type="OrthoDB" id="294644at2759"/>
<gene>
    <name evidence="2" type="ORF">GSPATT00031404001</name>
</gene>
<protein>
    <submittedName>
        <fullName evidence="2">Uncharacterized protein</fullName>
    </submittedName>
</protein>
<proteinExistence type="predicted"/>
<accession>A0BRK6</accession>
<evidence type="ECO:0000313" key="3">
    <source>
        <dbReference type="Proteomes" id="UP000000600"/>
    </source>
</evidence>
<evidence type="ECO:0000313" key="2">
    <source>
        <dbReference type="EMBL" id="CAK61173.1"/>
    </source>
</evidence>
<dbReference type="RefSeq" id="XP_001428571.1">
    <property type="nucleotide sequence ID" value="XM_001428534.1"/>
</dbReference>
<name>A0BRK6_PARTE</name>
<dbReference type="AlphaFoldDB" id="A0BRK6"/>
<feature type="region of interest" description="Disordered" evidence="1">
    <location>
        <begin position="94"/>
        <end position="119"/>
    </location>
</feature>
<dbReference type="GeneID" id="5014355"/>
<feature type="compositionally biased region" description="Low complexity" evidence="1">
    <location>
        <begin position="99"/>
        <end position="119"/>
    </location>
</feature>
<dbReference type="KEGG" id="ptm:GSPATT00031404001"/>
<organism evidence="2 3">
    <name type="scientific">Paramecium tetraurelia</name>
    <dbReference type="NCBI Taxonomy" id="5888"/>
    <lineage>
        <taxon>Eukaryota</taxon>
        <taxon>Sar</taxon>
        <taxon>Alveolata</taxon>
        <taxon>Ciliophora</taxon>
        <taxon>Intramacronucleata</taxon>
        <taxon>Oligohymenophorea</taxon>
        <taxon>Peniculida</taxon>
        <taxon>Parameciidae</taxon>
        <taxon>Paramecium</taxon>
    </lineage>
</organism>
<sequence>MRPQTSETFVREFLDVQMRPKTAKLMTSTQLRNLSAKTSKPNFEFTTKPQVEVHYQKFVPRNFGVLCDQYKWHFDIRGYYESNKQIQLQKFGRSQNNGTTQKTKISQSNQQQQQQTKKPQVYKLIEIDSRQRQDPETITEREKELKYKRQLLQIINDDVQPLGEIHRTFNKGNHVIIAKLTPMQLRKRKVKKEHHPLTLNWNQTKKLLLVKDLTNYLIENMTYQSKKISLNVYAISGSEFIDEIQKPKDIEFVLEQRRFTCVMPKLIVYCDDINKHATIPLTNLKMSQLLQSNFQEIDNYVICFLMQMSEIDELSNFVIPQKKFPVTIQPGKLTKKEKIIKKIVYHEESYYQIAFIPPSIVVSNNVRQIGQFHFSIADLECLASFCFKNPIQSFIKSYVEIITLTPTRASVKVNIPEQHDVVAGQQGLACSENGFLLNQTVDSDFKIVYTPASLEFYNPTTLDKQVRIIEEKELQQIIDLDFNFTL</sequence>
<dbReference type="Proteomes" id="UP000000600">
    <property type="component" value="Unassembled WGS sequence"/>
</dbReference>